<dbReference type="NCBIfam" id="TIGR00049">
    <property type="entry name" value="iron-sulfur cluster assembly accessory protein"/>
    <property type="match status" value="1"/>
</dbReference>
<feature type="domain" description="Core" evidence="2">
    <location>
        <begin position="11"/>
        <end position="110"/>
    </location>
</feature>
<accession>A0A5C0UHQ8</accession>
<sequence>MKEVISKGPILHVSERAVNRIKELLLQDDMACGVRVGVQRGGCSGFSYSVDYAYSKSDFDEVVLAGDVSVFIDKKAIFFLLGAVMDYVQHKFSSSFIFMNPKEKIKCGCGRSFSV</sequence>
<dbReference type="GO" id="GO:0005737">
    <property type="term" value="C:cytoplasm"/>
    <property type="evidence" value="ECO:0007669"/>
    <property type="project" value="TreeGrafter"/>
</dbReference>
<organism evidence="3 4">
    <name type="scientific">Candidatus Sneabacter namystus</name>
    <dbReference type="NCBI Taxonomy" id="2601646"/>
    <lineage>
        <taxon>Bacteria</taxon>
        <taxon>Pseudomonadati</taxon>
        <taxon>Pseudomonadota</taxon>
        <taxon>Alphaproteobacteria</taxon>
        <taxon>Rickettsiales</taxon>
        <taxon>Rickettsiaceae</taxon>
        <taxon>Rickettsieae</taxon>
        <taxon>Candidatus Sneabacter</taxon>
    </lineage>
</organism>
<evidence type="ECO:0000256" key="1">
    <source>
        <dbReference type="ARBA" id="ARBA00006718"/>
    </source>
</evidence>
<name>A0A5C0UHQ8_9RICK</name>
<proteinExistence type="inferred from homology"/>
<dbReference type="Gene3D" id="2.60.300.12">
    <property type="entry name" value="HesB-like domain"/>
    <property type="match status" value="1"/>
</dbReference>
<keyword evidence="4" id="KW-1185">Reference proteome</keyword>
<evidence type="ECO:0000313" key="4">
    <source>
        <dbReference type="Proteomes" id="UP000323844"/>
    </source>
</evidence>
<dbReference type="AlphaFoldDB" id="A0A5C0UHQ8"/>
<dbReference type="PANTHER" id="PTHR10072:SF41">
    <property type="entry name" value="IRON-SULFUR CLUSTER ASSEMBLY 1 HOMOLOG, MITOCHONDRIAL"/>
    <property type="match status" value="1"/>
</dbReference>
<dbReference type="GO" id="GO:0016226">
    <property type="term" value="P:iron-sulfur cluster assembly"/>
    <property type="evidence" value="ECO:0007669"/>
    <property type="project" value="InterPro"/>
</dbReference>
<gene>
    <name evidence="3" type="ORF">FZC37_01270</name>
</gene>
<evidence type="ECO:0000259" key="2">
    <source>
        <dbReference type="Pfam" id="PF01521"/>
    </source>
</evidence>
<dbReference type="InterPro" id="IPR016092">
    <property type="entry name" value="ATAP"/>
</dbReference>
<dbReference type="OrthoDB" id="9801228at2"/>
<dbReference type="GO" id="GO:0051537">
    <property type="term" value="F:2 iron, 2 sulfur cluster binding"/>
    <property type="evidence" value="ECO:0007669"/>
    <property type="project" value="TreeGrafter"/>
</dbReference>
<reference evidence="3 4" key="1">
    <citation type="submission" date="2019-08" db="EMBL/GenBank/DDBJ databases">
        <title>Highly reduced genomes of protist endosymbionts show evolutionary convergence.</title>
        <authorList>
            <person name="George E."/>
            <person name="Husnik F."/>
            <person name="Tashyreva D."/>
            <person name="Prokopchuk G."/>
            <person name="Horak A."/>
            <person name="Kwong W.K."/>
            <person name="Lukes J."/>
            <person name="Keeling P.J."/>
        </authorList>
    </citation>
    <scope>NUCLEOTIDE SEQUENCE [LARGE SCALE GENOMIC DNA]</scope>
    <source>
        <strain evidence="3">1621</strain>
    </source>
</reference>
<dbReference type="Pfam" id="PF01521">
    <property type="entry name" value="Fe-S_biosyn"/>
    <property type="match status" value="1"/>
</dbReference>
<dbReference type="PANTHER" id="PTHR10072">
    <property type="entry name" value="IRON-SULFUR CLUSTER ASSEMBLY PROTEIN"/>
    <property type="match status" value="1"/>
</dbReference>
<dbReference type="InterPro" id="IPR017870">
    <property type="entry name" value="FeS_cluster_insertion_CS"/>
</dbReference>
<dbReference type="InterPro" id="IPR050322">
    <property type="entry name" value="Fe-S_cluster_asmbl/transfer"/>
</dbReference>
<dbReference type="Proteomes" id="UP000323844">
    <property type="component" value="Chromosome"/>
</dbReference>
<dbReference type="RefSeq" id="WP_148951927.1">
    <property type="nucleotide sequence ID" value="NZ_CP043312.1"/>
</dbReference>
<dbReference type="KEGG" id="snay:FZC37_01270"/>
<dbReference type="PROSITE" id="PS01152">
    <property type="entry name" value="HESB"/>
    <property type="match status" value="1"/>
</dbReference>
<dbReference type="SUPFAM" id="SSF89360">
    <property type="entry name" value="HesB-like domain"/>
    <property type="match status" value="1"/>
</dbReference>
<evidence type="ECO:0000313" key="3">
    <source>
        <dbReference type="EMBL" id="QEK39566.1"/>
    </source>
</evidence>
<dbReference type="InterPro" id="IPR035903">
    <property type="entry name" value="HesB-like_dom_sf"/>
</dbReference>
<dbReference type="EMBL" id="CP043312">
    <property type="protein sequence ID" value="QEK39566.1"/>
    <property type="molecule type" value="Genomic_DNA"/>
</dbReference>
<comment type="similarity">
    <text evidence="1">Belongs to the HesB/IscA family.</text>
</comment>
<protein>
    <submittedName>
        <fullName evidence="3">Iron-sulfur cluster assembly accessory protein</fullName>
    </submittedName>
</protein>
<dbReference type="InterPro" id="IPR000361">
    <property type="entry name" value="ATAP_core_dom"/>
</dbReference>